<keyword evidence="8" id="KW-0472">Membrane</keyword>
<name>A0A9D7LSJ7_9RHOO</name>
<keyword evidence="9" id="KW-0564">Palmitate</keyword>
<dbReference type="Pfam" id="PF03550">
    <property type="entry name" value="LolB"/>
    <property type="match status" value="1"/>
</dbReference>
<comment type="subcellular location">
    <subcellularLocation>
        <location evidence="1">Cell outer membrane</location>
        <topology evidence="1">Lipid-anchor</topology>
    </subcellularLocation>
</comment>
<dbReference type="InterPro" id="IPR029046">
    <property type="entry name" value="LolA/LolB/LppX"/>
</dbReference>
<dbReference type="PROSITE" id="PS51257">
    <property type="entry name" value="PROKAR_LIPOPROTEIN"/>
    <property type="match status" value="1"/>
</dbReference>
<keyword evidence="10" id="KW-0143">Chaperone</keyword>
<evidence type="ECO:0000256" key="12">
    <source>
        <dbReference type="ARBA" id="ARBA00023288"/>
    </source>
</evidence>
<dbReference type="NCBIfam" id="TIGR00548">
    <property type="entry name" value="lolB"/>
    <property type="match status" value="1"/>
</dbReference>
<dbReference type="EMBL" id="JADKBR010000007">
    <property type="protein sequence ID" value="MBK8890383.1"/>
    <property type="molecule type" value="Genomic_DNA"/>
</dbReference>
<comment type="caution">
    <text evidence="14">The sequence shown here is derived from an EMBL/GenBank/DDBJ whole genome shotgun (WGS) entry which is preliminary data.</text>
</comment>
<dbReference type="CDD" id="cd16326">
    <property type="entry name" value="LolB"/>
    <property type="match status" value="1"/>
</dbReference>
<comment type="subunit">
    <text evidence="3">Monomer.</text>
</comment>
<keyword evidence="11" id="KW-0998">Cell outer membrane</keyword>
<keyword evidence="5" id="KW-0813">Transport</keyword>
<evidence type="ECO:0000256" key="2">
    <source>
        <dbReference type="ARBA" id="ARBA00009696"/>
    </source>
</evidence>
<evidence type="ECO:0000256" key="7">
    <source>
        <dbReference type="ARBA" id="ARBA00022927"/>
    </source>
</evidence>
<comment type="similarity">
    <text evidence="2">Belongs to the LolB family.</text>
</comment>
<evidence type="ECO:0000256" key="10">
    <source>
        <dbReference type="ARBA" id="ARBA00023186"/>
    </source>
</evidence>
<evidence type="ECO:0000256" key="13">
    <source>
        <dbReference type="SAM" id="SignalP"/>
    </source>
</evidence>
<evidence type="ECO:0000256" key="4">
    <source>
        <dbReference type="ARBA" id="ARBA00016202"/>
    </source>
</evidence>
<dbReference type="GO" id="GO:0009279">
    <property type="term" value="C:cell outer membrane"/>
    <property type="evidence" value="ECO:0007669"/>
    <property type="project" value="UniProtKB-SubCell"/>
</dbReference>
<reference evidence="14" key="1">
    <citation type="submission" date="2020-10" db="EMBL/GenBank/DDBJ databases">
        <title>Connecting structure to function with the recovery of over 1000 high-quality activated sludge metagenome-assembled genomes encoding full-length rRNA genes using long-read sequencing.</title>
        <authorList>
            <person name="Singleton C.M."/>
            <person name="Petriglieri F."/>
            <person name="Kristensen J.M."/>
            <person name="Kirkegaard R.H."/>
            <person name="Michaelsen T.Y."/>
            <person name="Andersen M.H."/>
            <person name="Karst S.M."/>
            <person name="Dueholm M.S."/>
            <person name="Nielsen P.H."/>
            <person name="Albertsen M."/>
        </authorList>
    </citation>
    <scope>NUCLEOTIDE SEQUENCE</scope>
    <source>
        <strain evidence="14">OdNE_18-Q3-R46-58_BAT3C.305</strain>
    </source>
</reference>
<feature type="signal peptide" evidence="13">
    <location>
        <begin position="1"/>
        <end position="19"/>
    </location>
</feature>
<evidence type="ECO:0000313" key="14">
    <source>
        <dbReference type="EMBL" id="MBK8890383.1"/>
    </source>
</evidence>
<keyword evidence="12 14" id="KW-0449">Lipoprotein</keyword>
<dbReference type="SUPFAM" id="SSF89392">
    <property type="entry name" value="Prokaryotic lipoproteins and lipoprotein localization factors"/>
    <property type="match status" value="1"/>
</dbReference>
<gene>
    <name evidence="14" type="primary">lolB</name>
    <name evidence="14" type="ORF">IPN75_08240</name>
</gene>
<dbReference type="InterPro" id="IPR004565">
    <property type="entry name" value="OM_lipoprot_LolB"/>
</dbReference>
<dbReference type="Gene3D" id="2.50.20.10">
    <property type="entry name" value="Lipoprotein localisation LolA/LolB/LppX"/>
    <property type="match status" value="1"/>
</dbReference>
<sequence>MLRVSALLACGVLAGCAGAPPALLVGRDQVRDFALEARFVLRVSQPGGPPESSGGRLAWEHKNDKDRILISNPLGVGMAEIDVSPALSRLRTADGQVRESADADALMEDVTGHRLPVSRLPGWLLGRAGTPSIVVRDNAGRPARLSEDGWQIDYAYPDDMAGALPVGVNLTRSREIDLRLRIEEWRAIP</sequence>
<feature type="chain" id="PRO_5038571597" description="Outer-membrane lipoprotein LolB" evidence="13">
    <location>
        <begin position="20"/>
        <end position="189"/>
    </location>
</feature>
<organism evidence="14 15">
    <name type="scientific">Candidatus Dechloromonas phosphorivorans</name>
    <dbReference type="NCBI Taxonomy" id="2899244"/>
    <lineage>
        <taxon>Bacteria</taxon>
        <taxon>Pseudomonadati</taxon>
        <taxon>Pseudomonadota</taxon>
        <taxon>Betaproteobacteria</taxon>
        <taxon>Rhodocyclales</taxon>
        <taxon>Azonexaceae</taxon>
        <taxon>Dechloromonas</taxon>
    </lineage>
</organism>
<evidence type="ECO:0000256" key="1">
    <source>
        <dbReference type="ARBA" id="ARBA00004459"/>
    </source>
</evidence>
<evidence type="ECO:0000256" key="5">
    <source>
        <dbReference type="ARBA" id="ARBA00022448"/>
    </source>
</evidence>
<proteinExistence type="inferred from homology"/>
<dbReference type="GO" id="GO:0015031">
    <property type="term" value="P:protein transport"/>
    <property type="evidence" value="ECO:0007669"/>
    <property type="project" value="UniProtKB-KW"/>
</dbReference>
<evidence type="ECO:0000256" key="8">
    <source>
        <dbReference type="ARBA" id="ARBA00023136"/>
    </source>
</evidence>
<dbReference type="AlphaFoldDB" id="A0A9D7LSJ7"/>
<evidence type="ECO:0000256" key="6">
    <source>
        <dbReference type="ARBA" id="ARBA00022729"/>
    </source>
</evidence>
<evidence type="ECO:0000256" key="3">
    <source>
        <dbReference type="ARBA" id="ARBA00011245"/>
    </source>
</evidence>
<evidence type="ECO:0000313" key="15">
    <source>
        <dbReference type="Proteomes" id="UP000808146"/>
    </source>
</evidence>
<evidence type="ECO:0000256" key="11">
    <source>
        <dbReference type="ARBA" id="ARBA00023237"/>
    </source>
</evidence>
<keyword evidence="6 13" id="KW-0732">Signal</keyword>
<evidence type="ECO:0000256" key="9">
    <source>
        <dbReference type="ARBA" id="ARBA00023139"/>
    </source>
</evidence>
<keyword evidence="7" id="KW-0653">Protein transport</keyword>
<protein>
    <recommendedName>
        <fullName evidence="4">Outer-membrane lipoprotein LolB</fullName>
    </recommendedName>
</protein>
<dbReference type="Proteomes" id="UP000808146">
    <property type="component" value="Unassembled WGS sequence"/>
</dbReference>
<accession>A0A9D7LSJ7</accession>